<dbReference type="SUPFAM" id="SSF55874">
    <property type="entry name" value="ATPase domain of HSP90 chaperone/DNA topoisomerase II/histidine kinase"/>
    <property type="match status" value="1"/>
</dbReference>
<dbReference type="Gene3D" id="6.10.340.10">
    <property type="match status" value="1"/>
</dbReference>
<dbReference type="RefSeq" id="WP_107296930.1">
    <property type="nucleotide sequence ID" value="NZ_PYMB01000001.1"/>
</dbReference>
<dbReference type="PROSITE" id="PS50109">
    <property type="entry name" value="HIS_KIN"/>
    <property type="match status" value="1"/>
</dbReference>
<keyword evidence="5" id="KW-0547">Nucleotide-binding</keyword>
<dbReference type="GO" id="GO:0000155">
    <property type="term" value="F:phosphorelay sensor kinase activity"/>
    <property type="evidence" value="ECO:0007669"/>
    <property type="project" value="InterPro"/>
</dbReference>
<dbReference type="SMART" id="SM00388">
    <property type="entry name" value="HisKA"/>
    <property type="match status" value="1"/>
</dbReference>
<dbReference type="Proteomes" id="UP000241346">
    <property type="component" value="Unassembled WGS sequence"/>
</dbReference>
<reference evidence="15 16" key="1">
    <citation type="submission" date="2018-03" db="EMBL/GenBank/DDBJ databases">
        <title>Whole genome sequencing of Histamine producing bacteria.</title>
        <authorList>
            <person name="Butler K."/>
        </authorList>
    </citation>
    <scope>NUCLEOTIDE SEQUENCE [LARGE SCALE GENOMIC DNA]</scope>
    <source>
        <strain evidence="15 16">DSM 19138</strain>
    </source>
</reference>
<dbReference type="CDD" id="cd00082">
    <property type="entry name" value="HisKA"/>
    <property type="match status" value="1"/>
</dbReference>
<evidence type="ECO:0000256" key="12">
    <source>
        <dbReference type="SAM" id="Phobius"/>
    </source>
</evidence>
<evidence type="ECO:0000256" key="6">
    <source>
        <dbReference type="ARBA" id="ARBA00022777"/>
    </source>
</evidence>
<dbReference type="EC" id="2.7.13.3" evidence="2"/>
<feature type="domain" description="Histidine kinase" evidence="13">
    <location>
        <begin position="397"/>
        <end position="618"/>
    </location>
</feature>
<feature type="transmembrane region" description="Helical" evidence="12">
    <location>
        <begin position="297"/>
        <end position="319"/>
    </location>
</feature>
<dbReference type="InterPro" id="IPR004358">
    <property type="entry name" value="Sig_transdc_His_kin-like_C"/>
</dbReference>
<evidence type="ECO:0000313" key="15">
    <source>
        <dbReference type="EMBL" id="PSW16307.1"/>
    </source>
</evidence>
<dbReference type="InterPro" id="IPR036097">
    <property type="entry name" value="HisK_dim/P_sf"/>
</dbReference>
<keyword evidence="8" id="KW-0902">Two-component regulatory system</keyword>
<evidence type="ECO:0000259" key="14">
    <source>
        <dbReference type="PROSITE" id="PS50110"/>
    </source>
</evidence>
<keyword evidence="3 11" id="KW-0597">Phosphoprotein</keyword>
<keyword evidence="12" id="KW-1133">Transmembrane helix</keyword>
<evidence type="ECO:0000256" key="2">
    <source>
        <dbReference type="ARBA" id="ARBA00012438"/>
    </source>
</evidence>
<dbReference type="EMBL" id="PYMB01000001">
    <property type="protein sequence ID" value="PSW16307.1"/>
    <property type="molecule type" value="Genomic_DNA"/>
</dbReference>
<evidence type="ECO:0000256" key="7">
    <source>
        <dbReference type="ARBA" id="ARBA00022840"/>
    </source>
</evidence>
<dbReference type="FunFam" id="3.30.565.10:FF:000010">
    <property type="entry name" value="Sensor histidine kinase RcsC"/>
    <property type="match status" value="1"/>
</dbReference>
<dbReference type="PANTHER" id="PTHR45339">
    <property type="entry name" value="HYBRID SIGNAL TRANSDUCTION HISTIDINE KINASE J"/>
    <property type="match status" value="1"/>
</dbReference>
<dbReference type="InterPro" id="IPR005467">
    <property type="entry name" value="His_kinase_dom"/>
</dbReference>
<evidence type="ECO:0000256" key="9">
    <source>
        <dbReference type="ARBA" id="ARBA00064003"/>
    </source>
</evidence>
<dbReference type="Gene3D" id="3.30.565.10">
    <property type="entry name" value="Histidine kinase-like ATPase, C-terminal domain"/>
    <property type="match status" value="1"/>
</dbReference>
<evidence type="ECO:0000256" key="5">
    <source>
        <dbReference type="ARBA" id="ARBA00022741"/>
    </source>
</evidence>
<keyword evidence="6 15" id="KW-0418">Kinase</keyword>
<dbReference type="Gene3D" id="3.40.50.2300">
    <property type="match status" value="1"/>
</dbReference>
<dbReference type="SMART" id="SM00448">
    <property type="entry name" value="REC"/>
    <property type="match status" value="1"/>
</dbReference>
<dbReference type="OrthoDB" id="9810730at2"/>
<dbReference type="Pfam" id="PF02518">
    <property type="entry name" value="HATPase_c"/>
    <property type="match status" value="1"/>
</dbReference>
<evidence type="ECO:0000256" key="4">
    <source>
        <dbReference type="ARBA" id="ARBA00022679"/>
    </source>
</evidence>
<evidence type="ECO:0000256" key="1">
    <source>
        <dbReference type="ARBA" id="ARBA00000085"/>
    </source>
</evidence>
<evidence type="ECO:0000256" key="11">
    <source>
        <dbReference type="PROSITE-ProRule" id="PRU00169"/>
    </source>
</evidence>
<dbReference type="FunFam" id="1.10.287.130:FF:000002">
    <property type="entry name" value="Two-component osmosensing histidine kinase"/>
    <property type="match status" value="1"/>
</dbReference>
<comment type="caution">
    <text evidence="15">The sequence shown here is derived from an EMBL/GenBank/DDBJ whole genome shotgun (WGS) entry which is preliminary data.</text>
</comment>
<organism evidence="15 16">
    <name type="scientific">Photobacterium rosenbergii</name>
    <dbReference type="NCBI Taxonomy" id="294936"/>
    <lineage>
        <taxon>Bacteria</taxon>
        <taxon>Pseudomonadati</taxon>
        <taxon>Pseudomonadota</taxon>
        <taxon>Gammaproteobacteria</taxon>
        <taxon>Vibrionales</taxon>
        <taxon>Vibrionaceae</taxon>
        <taxon>Photobacterium</taxon>
    </lineage>
</organism>
<dbReference type="Pfam" id="PF00072">
    <property type="entry name" value="Response_reg"/>
    <property type="match status" value="1"/>
</dbReference>
<keyword evidence="12" id="KW-0812">Transmembrane</keyword>
<dbReference type="InterPro" id="IPR003661">
    <property type="entry name" value="HisK_dim/P_dom"/>
</dbReference>
<feature type="domain" description="Response regulatory" evidence="14">
    <location>
        <begin position="789"/>
        <end position="909"/>
    </location>
</feature>
<gene>
    <name evidence="15" type="ORF">C9J01_04720</name>
</gene>
<proteinExistence type="predicted"/>
<dbReference type="Gene3D" id="1.10.287.130">
    <property type="match status" value="1"/>
</dbReference>
<comment type="catalytic activity">
    <reaction evidence="1">
        <text>ATP + protein L-histidine = ADP + protein N-phospho-L-histidine.</text>
        <dbReference type="EC" id="2.7.13.3"/>
    </reaction>
</comment>
<protein>
    <recommendedName>
        <fullName evidence="10">Sensory/regulatory protein RpfC</fullName>
        <ecNumber evidence="2">2.7.13.3</ecNumber>
    </recommendedName>
</protein>
<keyword evidence="4" id="KW-0808">Transferase</keyword>
<dbReference type="InterPro" id="IPR003594">
    <property type="entry name" value="HATPase_dom"/>
</dbReference>
<dbReference type="Pfam" id="PF00512">
    <property type="entry name" value="HisKA"/>
    <property type="match status" value="1"/>
</dbReference>
<dbReference type="PANTHER" id="PTHR45339:SF1">
    <property type="entry name" value="HYBRID SIGNAL TRANSDUCTION HISTIDINE KINASE J"/>
    <property type="match status" value="1"/>
</dbReference>
<accession>A0A2T3NLB4</accession>
<evidence type="ECO:0000256" key="8">
    <source>
        <dbReference type="ARBA" id="ARBA00023012"/>
    </source>
</evidence>
<dbReference type="SUPFAM" id="SSF52172">
    <property type="entry name" value="CheY-like"/>
    <property type="match status" value="1"/>
</dbReference>
<keyword evidence="7" id="KW-0067">ATP-binding</keyword>
<evidence type="ECO:0000256" key="3">
    <source>
        <dbReference type="ARBA" id="ARBA00022553"/>
    </source>
</evidence>
<dbReference type="InterPro" id="IPR036890">
    <property type="entry name" value="HATPase_C_sf"/>
</dbReference>
<dbReference type="GO" id="GO:0005524">
    <property type="term" value="F:ATP binding"/>
    <property type="evidence" value="ECO:0007669"/>
    <property type="project" value="UniProtKB-KW"/>
</dbReference>
<comment type="subunit">
    <text evidence="9">At low DSF concentrations, interacts with RpfF.</text>
</comment>
<evidence type="ECO:0000259" key="13">
    <source>
        <dbReference type="PROSITE" id="PS50109"/>
    </source>
</evidence>
<dbReference type="CDD" id="cd16922">
    <property type="entry name" value="HATPase_EvgS-ArcB-TorS-like"/>
    <property type="match status" value="1"/>
</dbReference>
<dbReference type="CDD" id="cd17546">
    <property type="entry name" value="REC_hyHK_CKI1_RcsC-like"/>
    <property type="match status" value="1"/>
</dbReference>
<sequence length="919" mass="102249">MGLLNRFSIKFRLISLVVLPLTFSGVFATIEISSLFDKVSSLNTLTARMELLRANSQFSNAVHELKLNKLSGNENNENNETIDDATQRASQYSVLIPQAFPNIDSTEPMSTSEEMKDLITEYEFVEAMDVNDWSDWGFDLLIQNLVSLEKAPLNVADTNIEQKLSILYQLQWLQLWAQQENWYIRIIASQPDQAADYKEQLDTIIERQQLIIERYLSVSANPTQIELLRKTFANPVFATSYQLRESIFSDSFTGFNAGNSFSALDERYALIQFVVVEISRELARDIQGSISQSKVLIWLYAGVILLSVTMIIWLGVNLIRRIGSYLSRILKAMSLLETSNDDHSAAKIKVDGKDEFTVFSHQLNGMIEERIENHNKLIQAKDEAEKANLAKSSFLANMSHEIRTPLNGIIGMSGILSDTELTPSQSEYVQTIETSSQTLLLLINDILDLSKIESGNLVLSPSESRVAEVAYDTMTVVLAKATSSQLNLDVKIAPDLPAIVILDEHRLRQVLMNLASNAVKFTQEGGVTLEIECAEHIDGRAKLVFSMVDTGIGIEKEKQDQVFAPFIQEDSSITRQFGGTGLGLAICRQLVELMGGQLALESEKGVGSRFFFSLDVEVCKAHDNSLDKLKTRKALVLGPNTIATHRIEGECKDLGLQAATIDVADLSNQSEEDFDVIFYCQQSIKQTQYDLGLINSMMPSLNIILCIDHRNEQYDFGNLIAGIVTLPFFGKRLVKTLEKALVEKKEPVSIQQLASKPVKSGISAKLTPPAPDVKEVSEQIPDSSVDQLKVLIVEDNAVNQKVAGLFLKKAGYQFEIANNGQEAVDKVKAGNQYYAVLMDCMMPVMDGFTATENIRAWEKEAAVPGLHIIALTASVLDADISKCYEVGMNDYVAKPFKKDVLLEKLEGLNRSESIEEQVV</sequence>
<name>A0A2T3NLB4_9GAMM</name>
<evidence type="ECO:0000313" key="16">
    <source>
        <dbReference type="Proteomes" id="UP000241346"/>
    </source>
</evidence>
<feature type="modified residue" description="4-aspartylphosphate" evidence="11">
    <location>
        <position position="839"/>
    </location>
</feature>
<dbReference type="SMART" id="SM00387">
    <property type="entry name" value="HATPase_c"/>
    <property type="match status" value="1"/>
</dbReference>
<evidence type="ECO:0000256" key="10">
    <source>
        <dbReference type="ARBA" id="ARBA00068150"/>
    </source>
</evidence>
<dbReference type="PROSITE" id="PS50110">
    <property type="entry name" value="RESPONSE_REGULATORY"/>
    <property type="match status" value="1"/>
</dbReference>
<dbReference type="SUPFAM" id="SSF47384">
    <property type="entry name" value="Homodimeric domain of signal transducing histidine kinase"/>
    <property type="match status" value="1"/>
</dbReference>
<dbReference type="InterPro" id="IPR011006">
    <property type="entry name" value="CheY-like_superfamily"/>
</dbReference>
<dbReference type="InterPro" id="IPR001789">
    <property type="entry name" value="Sig_transdc_resp-reg_receiver"/>
</dbReference>
<dbReference type="PRINTS" id="PR00344">
    <property type="entry name" value="BCTRLSENSOR"/>
</dbReference>
<dbReference type="AlphaFoldDB" id="A0A2T3NLB4"/>
<keyword evidence="12" id="KW-0472">Membrane</keyword>